<gene>
    <name evidence="1" type="ORF">B9T28_09710</name>
</gene>
<name>A0A1Y3CEJ8_9GAMM</name>
<comment type="caution">
    <text evidence="1">The sequence shown here is derived from an EMBL/GenBank/DDBJ whole genome shotgun (WGS) entry which is preliminary data.</text>
</comment>
<sequence length="94" mass="11060">MNLNYQYLYTCFNVFGSLPTHKVFKSETSNKSKLVFADNSFIYGLVSDWTVNNTDFYSGQPTWEQESESFLKIELKKLSVYRCNHPYFKTESTI</sequence>
<evidence type="ECO:0000313" key="2">
    <source>
        <dbReference type="Proteomes" id="UP000242765"/>
    </source>
</evidence>
<reference evidence="1 2" key="1">
    <citation type="submission" date="2017-04" db="EMBL/GenBank/DDBJ databases">
        <title>High diversity of culturable Acinetobacter species in natural soil and water ecosystems.</title>
        <authorList>
            <person name="Nemec A."/>
            <person name="Radolfova-Krizova L."/>
        </authorList>
    </citation>
    <scope>NUCLEOTIDE SEQUENCE [LARGE SCALE GENOMIC DNA]</scope>
    <source>
        <strain evidence="1 2">ANC 4999</strain>
    </source>
</reference>
<dbReference type="Proteomes" id="UP000242765">
    <property type="component" value="Unassembled WGS sequence"/>
</dbReference>
<organism evidence="1 2">
    <name type="scientific">Acinetobacter silvestris</name>
    <dbReference type="NCBI Taxonomy" id="1977882"/>
    <lineage>
        <taxon>Bacteria</taxon>
        <taxon>Pseudomonadati</taxon>
        <taxon>Pseudomonadota</taxon>
        <taxon>Gammaproteobacteria</taxon>
        <taxon>Moraxellales</taxon>
        <taxon>Moraxellaceae</taxon>
        <taxon>Acinetobacter</taxon>
    </lineage>
</organism>
<evidence type="ECO:0000313" key="1">
    <source>
        <dbReference type="EMBL" id="OTG65060.1"/>
    </source>
</evidence>
<dbReference type="AlphaFoldDB" id="A0A1Y3CEJ8"/>
<dbReference type="RefSeq" id="WP_086203782.1">
    <property type="nucleotide sequence ID" value="NZ_NEGB01000005.1"/>
</dbReference>
<proteinExistence type="predicted"/>
<dbReference type="EMBL" id="NEGB01000005">
    <property type="protein sequence ID" value="OTG65060.1"/>
    <property type="molecule type" value="Genomic_DNA"/>
</dbReference>
<protein>
    <submittedName>
        <fullName evidence="1">Uncharacterized protein</fullName>
    </submittedName>
</protein>
<dbReference type="STRING" id="1977882.B9T28_09710"/>
<accession>A0A1Y3CEJ8</accession>
<keyword evidence="2" id="KW-1185">Reference proteome</keyword>
<dbReference type="OrthoDB" id="6702745at2"/>